<dbReference type="AlphaFoldDB" id="A0A517ICN7"/>
<name>A0A517ICN7_BREBE</name>
<organism evidence="1 2">
    <name type="scientific">Brevibacillus brevis</name>
    <name type="common">Bacillus brevis</name>
    <dbReference type="NCBI Taxonomy" id="1393"/>
    <lineage>
        <taxon>Bacteria</taxon>
        <taxon>Bacillati</taxon>
        <taxon>Bacillota</taxon>
        <taxon>Bacilli</taxon>
        <taxon>Bacillales</taxon>
        <taxon>Paenibacillaceae</taxon>
        <taxon>Brevibacillus</taxon>
    </lineage>
</organism>
<proteinExistence type="predicted"/>
<dbReference type="Pfam" id="PF19539">
    <property type="entry name" value="DUF6063"/>
    <property type="match status" value="1"/>
</dbReference>
<gene>
    <name evidence="1" type="ORF">FPS98_23040</name>
</gene>
<dbReference type="InterPro" id="IPR045707">
    <property type="entry name" value="DUF6063"/>
</dbReference>
<dbReference type="Proteomes" id="UP000317713">
    <property type="component" value="Chromosome"/>
</dbReference>
<dbReference type="EMBL" id="CP042161">
    <property type="protein sequence ID" value="QDS36634.1"/>
    <property type="molecule type" value="Genomic_DNA"/>
</dbReference>
<evidence type="ECO:0008006" key="3">
    <source>
        <dbReference type="Google" id="ProtNLM"/>
    </source>
</evidence>
<accession>A0A517ICN7</accession>
<protein>
    <recommendedName>
        <fullName evidence="3">Non-ribosomal peptide synthetase module</fullName>
    </recommendedName>
</protein>
<sequence>MSQFSRGALEKACLVLKRAMLQGRVGIGEAEFRMYQETDVKEVILDVFQPVFRVHVFQEDEALYVVPSDAQSLIYKSDQVRREAMNLRDQDELHLADLCAMVLGSVFYNSSAHSRPTRAVIGLSEWFHEVDRNIGKWTQEYLTGRKEELEAQELQTEINITGIVEKWHRMRLKEGAETYRASRSEKISFLKKVAQHLQEEGLVQFYDERELAPTEKWSAIMSKHYGMLERKEYITNLLA</sequence>
<evidence type="ECO:0000313" key="1">
    <source>
        <dbReference type="EMBL" id="QDS36634.1"/>
    </source>
</evidence>
<reference evidence="1 2" key="1">
    <citation type="submission" date="2019-07" db="EMBL/GenBank/DDBJ databases">
        <title>Characterization of Brevibacillus brevis HK544, as a potential biocontrol agent.</title>
        <authorList>
            <person name="Kim H."/>
        </authorList>
    </citation>
    <scope>NUCLEOTIDE SEQUENCE [LARGE SCALE GENOMIC DNA]</scope>
    <source>
        <strain evidence="1 2">HK544</strain>
    </source>
</reference>
<dbReference type="RefSeq" id="WP_144618176.1">
    <property type="nucleotide sequence ID" value="NZ_CP042161.1"/>
</dbReference>
<evidence type="ECO:0000313" key="2">
    <source>
        <dbReference type="Proteomes" id="UP000317713"/>
    </source>
</evidence>